<feature type="transmembrane region" description="Helical" evidence="5">
    <location>
        <begin position="97"/>
        <end position="115"/>
    </location>
</feature>
<comment type="subcellular location">
    <subcellularLocation>
        <location evidence="1">Membrane</location>
        <topology evidence="1">Multi-pass membrane protein</topology>
    </subcellularLocation>
</comment>
<evidence type="ECO:0000259" key="6">
    <source>
        <dbReference type="Pfam" id="PF04932"/>
    </source>
</evidence>
<organism evidence="7 8">
    <name type="scientific">Microbacterium lushaniae</name>
    <dbReference type="NCBI Taxonomy" id="2614639"/>
    <lineage>
        <taxon>Bacteria</taxon>
        <taxon>Bacillati</taxon>
        <taxon>Actinomycetota</taxon>
        <taxon>Actinomycetes</taxon>
        <taxon>Micrococcales</taxon>
        <taxon>Microbacteriaceae</taxon>
        <taxon>Microbacterium</taxon>
    </lineage>
</organism>
<name>A0A5J6L111_9MICO</name>
<keyword evidence="3 5" id="KW-1133">Transmembrane helix</keyword>
<dbReference type="InterPro" id="IPR051533">
    <property type="entry name" value="WaaL-like"/>
</dbReference>
<dbReference type="PANTHER" id="PTHR37422">
    <property type="entry name" value="TEICHURONIC ACID BIOSYNTHESIS PROTEIN TUAE"/>
    <property type="match status" value="1"/>
</dbReference>
<feature type="transmembrane region" description="Helical" evidence="5">
    <location>
        <begin position="164"/>
        <end position="183"/>
    </location>
</feature>
<evidence type="ECO:0000256" key="5">
    <source>
        <dbReference type="SAM" id="Phobius"/>
    </source>
</evidence>
<accession>A0A5J6L111</accession>
<keyword evidence="2 5" id="KW-0812">Transmembrane</keyword>
<feature type="transmembrane region" description="Helical" evidence="5">
    <location>
        <begin position="127"/>
        <end position="152"/>
    </location>
</feature>
<keyword evidence="8" id="KW-1185">Reference proteome</keyword>
<evidence type="ECO:0000313" key="7">
    <source>
        <dbReference type="EMBL" id="QEW02150.1"/>
    </source>
</evidence>
<evidence type="ECO:0000256" key="1">
    <source>
        <dbReference type="ARBA" id="ARBA00004141"/>
    </source>
</evidence>
<dbReference type="KEGG" id="mlz:F6J85_02905"/>
<evidence type="ECO:0000256" key="2">
    <source>
        <dbReference type="ARBA" id="ARBA00022692"/>
    </source>
</evidence>
<dbReference type="PANTHER" id="PTHR37422:SF13">
    <property type="entry name" value="LIPOPOLYSACCHARIDE BIOSYNTHESIS PROTEIN PA4999-RELATED"/>
    <property type="match status" value="1"/>
</dbReference>
<feature type="transmembrane region" description="Helical" evidence="5">
    <location>
        <begin position="44"/>
        <end position="61"/>
    </location>
</feature>
<feature type="domain" description="O-antigen ligase-related" evidence="6">
    <location>
        <begin position="200"/>
        <end position="342"/>
    </location>
</feature>
<dbReference type="Pfam" id="PF04932">
    <property type="entry name" value="Wzy_C"/>
    <property type="match status" value="1"/>
</dbReference>
<protein>
    <recommendedName>
        <fullName evidence="6">O-antigen ligase-related domain-containing protein</fullName>
    </recommendedName>
</protein>
<keyword evidence="4 5" id="KW-0472">Membrane</keyword>
<sequence>MPPTTLVRPARKQRTDRLGLDSWLWVVVVAITPIQQLIFALVSYQVRIAPVVLALVSLLLGRVSRPRMQGVLIAAAAMIVLGGLSSGQNSNLTESTTVAVTFALLVTVAPAAILFQTRRHPSFVRITVTLTLVVQTASAAAGIAQLGGIAIFGVIAREGRVNGLAYHPNVLGIMSTLAILVLLDLLRRKAARPFLLVCALGINVVALLATASLSSLITLLVGLLFFFVRLSTTAKMLSFLIAAVSLLVSLWVANGDLSVLLPEAFASRVQQVTGASAEGGVASLLVRFQTYEWAWNYITADPWVGVGMDALNQGTLTPSLVVHNYILRGWYQGGIFLLMGFILITISLLVVAMNGMRKTNLIAPSAVIGAVLAFGMTSAFYTQSHYWIPILVAAAVLNDASPVGQKTTAKERHVARMARRWANRPLSSL</sequence>
<feature type="transmembrane region" description="Helical" evidence="5">
    <location>
        <begin position="20"/>
        <end position="38"/>
    </location>
</feature>
<feature type="transmembrane region" description="Helical" evidence="5">
    <location>
        <begin position="361"/>
        <end position="381"/>
    </location>
</feature>
<evidence type="ECO:0000256" key="4">
    <source>
        <dbReference type="ARBA" id="ARBA00023136"/>
    </source>
</evidence>
<evidence type="ECO:0000256" key="3">
    <source>
        <dbReference type="ARBA" id="ARBA00022989"/>
    </source>
</evidence>
<feature type="transmembrane region" description="Helical" evidence="5">
    <location>
        <begin position="335"/>
        <end position="355"/>
    </location>
</feature>
<dbReference type="EMBL" id="CP044232">
    <property type="protein sequence ID" value="QEW02150.1"/>
    <property type="molecule type" value="Genomic_DNA"/>
</dbReference>
<feature type="transmembrane region" description="Helical" evidence="5">
    <location>
        <begin position="68"/>
        <end position="85"/>
    </location>
</feature>
<reference evidence="8" key="1">
    <citation type="submission" date="2019-09" db="EMBL/GenBank/DDBJ databases">
        <title>Mumia zhuanghuii sp. nov. isolated from the intestinal contents of plateau pika (Ochotona curzoniae) in the Qinghai-Tibet plateau of China.</title>
        <authorList>
            <person name="Tian Z."/>
        </authorList>
    </citation>
    <scope>NUCLEOTIDE SEQUENCE [LARGE SCALE GENOMIC DNA]</scope>
    <source>
        <strain evidence="8">L-031</strain>
    </source>
</reference>
<dbReference type="GO" id="GO:0016020">
    <property type="term" value="C:membrane"/>
    <property type="evidence" value="ECO:0007669"/>
    <property type="project" value="UniProtKB-SubCell"/>
</dbReference>
<evidence type="ECO:0000313" key="8">
    <source>
        <dbReference type="Proteomes" id="UP000325516"/>
    </source>
</evidence>
<dbReference type="Proteomes" id="UP000325516">
    <property type="component" value="Chromosome"/>
</dbReference>
<proteinExistence type="predicted"/>
<dbReference type="InterPro" id="IPR007016">
    <property type="entry name" value="O-antigen_ligase-rel_domated"/>
</dbReference>
<feature type="transmembrane region" description="Helical" evidence="5">
    <location>
        <begin position="195"/>
        <end position="228"/>
    </location>
</feature>
<dbReference type="AlphaFoldDB" id="A0A5J6L111"/>
<feature type="transmembrane region" description="Helical" evidence="5">
    <location>
        <begin position="234"/>
        <end position="253"/>
    </location>
</feature>
<gene>
    <name evidence="7" type="ORF">F6J85_02905</name>
</gene>